<organism evidence="1 2">
    <name type="scientific">Brassica carinata</name>
    <name type="common">Ethiopian mustard</name>
    <name type="synonym">Abyssinian cabbage</name>
    <dbReference type="NCBI Taxonomy" id="52824"/>
    <lineage>
        <taxon>Eukaryota</taxon>
        <taxon>Viridiplantae</taxon>
        <taxon>Streptophyta</taxon>
        <taxon>Embryophyta</taxon>
        <taxon>Tracheophyta</taxon>
        <taxon>Spermatophyta</taxon>
        <taxon>Magnoliopsida</taxon>
        <taxon>eudicotyledons</taxon>
        <taxon>Gunneridae</taxon>
        <taxon>Pentapetalae</taxon>
        <taxon>rosids</taxon>
        <taxon>malvids</taxon>
        <taxon>Brassicales</taxon>
        <taxon>Brassicaceae</taxon>
        <taxon>Brassiceae</taxon>
        <taxon>Brassica</taxon>
    </lineage>
</organism>
<evidence type="ECO:0000313" key="2">
    <source>
        <dbReference type="Proteomes" id="UP000886595"/>
    </source>
</evidence>
<name>A0A8X7RZX9_BRACI</name>
<keyword evidence="2" id="KW-1185">Reference proteome</keyword>
<accession>A0A8X7RZX9</accession>
<comment type="caution">
    <text evidence="1">The sequence shown here is derived from an EMBL/GenBank/DDBJ whole genome shotgun (WGS) entry which is preliminary data.</text>
</comment>
<gene>
    <name evidence="1" type="ORF">Bca52824_041548</name>
</gene>
<protein>
    <submittedName>
        <fullName evidence="1">Uncharacterized protein</fullName>
    </submittedName>
</protein>
<evidence type="ECO:0000313" key="1">
    <source>
        <dbReference type="EMBL" id="KAG2294879.1"/>
    </source>
</evidence>
<sequence>MGQDYSYTQPSSSDEYDITSLLQAEAELYADGAESSYHIAEPFQYPPQPEGDDGIPTTCYRGGEAVVATSYTRKDPGRSKSFKEVKEGQRIVIVVSEELNKEGFGGNYEEPNRGSRLGLGTFPTAEEAAKVMFDPLARLTFPVSEFTSTLSQSEVCTVDDKGVLGGDVCVEARGC</sequence>
<dbReference type="AlphaFoldDB" id="A0A8X7RZX9"/>
<reference evidence="1 2" key="1">
    <citation type="submission" date="2020-02" db="EMBL/GenBank/DDBJ databases">
        <authorList>
            <person name="Ma Q."/>
            <person name="Huang Y."/>
            <person name="Song X."/>
            <person name="Pei D."/>
        </authorList>
    </citation>
    <scope>NUCLEOTIDE SEQUENCE [LARGE SCALE GENOMIC DNA]</scope>
    <source>
        <strain evidence="1">Sxm20200214</strain>
        <tissue evidence="1">Leaf</tissue>
    </source>
</reference>
<dbReference type="EMBL" id="JAAMPC010000009">
    <property type="protein sequence ID" value="KAG2294879.1"/>
    <property type="molecule type" value="Genomic_DNA"/>
</dbReference>
<proteinExistence type="predicted"/>
<dbReference type="Proteomes" id="UP000886595">
    <property type="component" value="Unassembled WGS sequence"/>
</dbReference>